<keyword evidence="5" id="KW-0966">Cell projection</keyword>
<comment type="similarity">
    <text evidence="2 4">Belongs to the FliE family.</text>
</comment>
<dbReference type="EMBL" id="CYHE01000001">
    <property type="protein sequence ID" value="CUA91740.1"/>
    <property type="molecule type" value="Genomic_DNA"/>
</dbReference>
<evidence type="ECO:0000256" key="1">
    <source>
        <dbReference type="ARBA" id="ARBA00004117"/>
    </source>
</evidence>
<organism evidence="5 6">
    <name type="scientific">Pannonibacter indicus</name>
    <dbReference type="NCBI Taxonomy" id="466044"/>
    <lineage>
        <taxon>Bacteria</taxon>
        <taxon>Pseudomonadati</taxon>
        <taxon>Pseudomonadota</taxon>
        <taxon>Alphaproteobacteria</taxon>
        <taxon>Hyphomicrobiales</taxon>
        <taxon>Stappiaceae</taxon>
        <taxon>Pannonibacter</taxon>
    </lineage>
</organism>
<evidence type="ECO:0000256" key="2">
    <source>
        <dbReference type="ARBA" id="ARBA00009272"/>
    </source>
</evidence>
<accession>A0A0K6HLD5</accession>
<dbReference type="Proteomes" id="UP000183900">
    <property type="component" value="Unassembled WGS sequence"/>
</dbReference>
<evidence type="ECO:0000313" key="6">
    <source>
        <dbReference type="Proteomes" id="UP000183900"/>
    </source>
</evidence>
<dbReference type="GO" id="GO:0003774">
    <property type="term" value="F:cytoskeletal motor activity"/>
    <property type="evidence" value="ECO:0007669"/>
    <property type="project" value="InterPro"/>
</dbReference>
<dbReference type="OrthoDB" id="8481852at2"/>
<gene>
    <name evidence="4" type="primary">fliE</name>
    <name evidence="5" type="ORF">Ga0061067_10162</name>
</gene>
<dbReference type="GO" id="GO:0071973">
    <property type="term" value="P:bacterial-type flagellum-dependent cell motility"/>
    <property type="evidence" value="ECO:0007669"/>
    <property type="project" value="InterPro"/>
</dbReference>
<evidence type="ECO:0000313" key="5">
    <source>
        <dbReference type="EMBL" id="CUA91740.1"/>
    </source>
</evidence>
<dbReference type="PANTHER" id="PTHR34653:SF1">
    <property type="entry name" value="FLAGELLAR HOOK-BASAL BODY COMPLEX PROTEIN FLIE"/>
    <property type="match status" value="1"/>
</dbReference>
<evidence type="ECO:0000256" key="3">
    <source>
        <dbReference type="ARBA" id="ARBA00023143"/>
    </source>
</evidence>
<dbReference type="Pfam" id="PF02049">
    <property type="entry name" value="FliE"/>
    <property type="match status" value="1"/>
</dbReference>
<dbReference type="InterPro" id="IPR001624">
    <property type="entry name" value="FliE"/>
</dbReference>
<dbReference type="PANTHER" id="PTHR34653">
    <property type="match status" value="1"/>
</dbReference>
<protein>
    <recommendedName>
        <fullName evidence="4">Flagellar hook-basal body complex protein FliE</fullName>
    </recommendedName>
</protein>
<keyword evidence="5" id="KW-0282">Flagellum</keyword>
<dbReference type="GO" id="GO:0009425">
    <property type="term" value="C:bacterial-type flagellum basal body"/>
    <property type="evidence" value="ECO:0007669"/>
    <property type="project" value="UniProtKB-SubCell"/>
</dbReference>
<reference evidence="6" key="1">
    <citation type="submission" date="2015-08" db="EMBL/GenBank/DDBJ databases">
        <authorList>
            <person name="Varghese N."/>
        </authorList>
    </citation>
    <scope>NUCLEOTIDE SEQUENCE [LARGE SCALE GENOMIC DNA]</scope>
    <source>
        <strain evidence="6">DSM 23407</strain>
    </source>
</reference>
<dbReference type="RefSeq" id="WP_055453861.1">
    <property type="nucleotide sequence ID" value="NZ_CYHE01000001.1"/>
</dbReference>
<keyword evidence="5" id="KW-0969">Cilium</keyword>
<dbReference type="HAMAP" id="MF_00724">
    <property type="entry name" value="FliE"/>
    <property type="match status" value="1"/>
</dbReference>
<keyword evidence="3 4" id="KW-0975">Bacterial flagellum</keyword>
<dbReference type="AlphaFoldDB" id="A0A0K6HLD5"/>
<evidence type="ECO:0000256" key="4">
    <source>
        <dbReference type="HAMAP-Rule" id="MF_00724"/>
    </source>
</evidence>
<sequence length="108" mass="11021">MAIPSVAANAYQTMARLGQQGQGPAAGEGAAGALTQTPDFGGMVRDALSSVSDAGHKSEGLALGLVQGKADVVDVVTAIAETEVALETMVSVRDRVIAAYEEIMRMSI</sequence>
<keyword evidence="6" id="KW-1185">Reference proteome</keyword>
<name>A0A0K6HLD5_9HYPH</name>
<dbReference type="GO" id="GO:0005198">
    <property type="term" value="F:structural molecule activity"/>
    <property type="evidence" value="ECO:0007669"/>
    <property type="project" value="InterPro"/>
</dbReference>
<dbReference type="PRINTS" id="PR01006">
    <property type="entry name" value="FLGHOOKFLIE"/>
</dbReference>
<comment type="subcellular location">
    <subcellularLocation>
        <location evidence="1 4">Bacterial flagellum basal body</location>
    </subcellularLocation>
</comment>
<proteinExistence type="inferred from homology"/>